<evidence type="ECO:0000313" key="15">
    <source>
        <dbReference type="Proteomes" id="UP001148018"/>
    </source>
</evidence>
<keyword evidence="4 12" id="KW-0328">Glycosyltransferase</keyword>
<name>A0A9Q0E3E5_9TELE</name>
<keyword evidence="13" id="KW-0732">Signal</keyword>
<comment type="subcellular location">
    <subcellularLocation>
        <location evidence="1 12">Endoplasmic reticulum membrane</location>
        <topology evidence="1 12">Multi-pass membrane protein</topology>
    </subcellularLocation>
</comment>
<keyword evidence="8 12" id="KW-1133">Transmembrane helix</keyword>
<evidence type="ECO:0000256" key="9">
    <source>
        <dbReference type="ARBA" id="ARBA00023136"/>
    </source>
</evidence>
<feature type="transmembrane region" description="Helical" evidence="12">
    <location>
        <begin position="94"/>
        <end position="116"/>
    </location>
</feature>
<dbReference type="PANTHER" id="PTHR12413">
    <property type="entry name" value="DOLICHYL GLYCOSYLTRANSFERASE"/>
    <property type="match status" value="1"/>
</dbReference>
<comment type="caution">
    <text evidence="12">Lacks conserved residue(s) required for the propagation of feature annotation.</text>
</comment>
<comment type="pathway">
    <text evidence="2 12">Protein modification; protein glycosylation.</text>
</comment>
<keyword evidence="7 12" id="KW-0256">Endoplasmic reticulum</keyword>
<evidence type="ECO:0000256" key="2">
    <source>
        <dbReference type="ARBA" id="ARBA00004922"/>
    </source>
</evidence>
<sequence>MLVKIAVTVLVTFALCWQPFLSDPEQALQVLRRVFPVARGLFEFYLSSAVTLLAVAPSSLKLLKKPTFWHFKLSLVNSSLGFFLFSYQVHEKSILLVALPVCLLLNDLPLIAIWFLQVSTFSMLPLLLKDGLLVPYAVTSVAFVCIGIYLLSAMERCTEAQLHLDAYRRLTKWLPAWNLARIVRRKFYVSVVLMVALSVASAALPPPAALPDLFPVLVSAVSFVHFLGTFVYFNVIQLSTGRDRQKNK</sequence>
<feature type="transmembrane region" description="Helical" evidence="12">
    <location>
        <begin position="136"/>
        <end position="154"/>
    </location>
</feature>
<feature type="transmembrane region" description="Helical" evidence="12">
    <location>
        <begin position="216"/>
        <end position="236"/>
    </location>
</feature>
<gene>
    <name evidence="14" type="ORF">NHX12_033834</name>
</gene>
<feature type="signal peptide" evidence="13">
    <location>
        <begin position="1"/>
        <end position="22"/>
    </location>
</feature>
<evidence type="ECO:0000256" key="3">
    <source>
        <dbReference type="ARBA" id="ARBA00008715"/>
    </source>
</evidence>
<dbReference type="AlphaFoldDB" id="A0A9Q0E3E5"/>
<evidence type="ECO:0000256" key="5">
    <source>
        <dbReference type="ARBA" id="ARBA00022679"/>
    </source>
</evidence>
<comment type="catalytic activity">
    <reaction evidence="11">
        <text>an alpha-D-Man-(1-&gt;2)-alpha-D-Man-(1-&gt;2)-alpha-D-Man-(1-&gt;3)-[alpha-D-Man-(1-&gt;2)-alpha-D-Man-(1-&gt;3)-[alpha-D-Man-(1-&gt;2)-alpha-D-Man-(1-&gt;6)]-alpha-D-Man-(1-&gt;6)]-beta-D-Man-(1-&gt;4)-beta-D-GlcNAc-(1-&gt;4)-alpha-D-GlcNAc-diphospho-di-trans,poly-cis-dolichol + a di-trans,poly-cis-dolichyl beta-D-glucosyl phosphate = an alpha-D-Glc-(1-&gt;3)-alpha-D-Man-(1-&gt;2)-alpha-D-Man-(1-&gt;2)-alpha-D-Man-(1-&gt;3)-[alpha-D-Man-(1-&gt;2)-alpha-D-Man-(1-&gt;3)-[alpha-D-Man-(1-&gt;2)-alpha-D-Man-(1-&gt;6)]-alpha-D-Man-(1-&gt;6)]-beta-D-Man-(1-&gt;4)-beta-D-GlcNAc-(1-&gt;4)-alpha-D-GlcNAc-diphospho-di-trans,poly-cis-dolichol + a di-trans,poly-cis-dolichyl phosphate + H(+)</text>
        <dbReference type="Rhea" id="RHEA:30635"/>
        <dbReference type="Rhea" id="RHEA-COMP:19498"/>
        <dbReference type="Rhea" id="RHEA-COMP:19502"/>
        <dbReference type="Rhea" id="RHEA-COMP:19520"/>
        <dbReference type="Rhea" id="RHEA-COMP:19521"/>
        <dbReference type="ChEBI" id="CHEBI:15378"/>
        <dbReference type="ChEBI" id="CHEBI:57525"/>
        <dbReference type="ChEBI" id="CHEBI:57683"/>
        <dbReference type="ChEBI" id="CHEBI:132520"/>
        <dbReference type="ChEBI" id="CHEBI:132521"/>
        <dbReference type="EC" id="2.4.1.267"/>
    </reaction>
    <physiologicalReaction direction="left-to-right" evidence="11">
        <dbReference type="Rhea" id="RHEA:30636"/>
    </physiologicalReaction>
</comment>
<evidence type="ECO:0000256" key="8">
    <source>
        <dbReference type="ARBA" id="ARBA00022989"/>
    </source>
</evidence>
<comment type="similarity">
    <text evidence="3 12">Belongs to the ALG6/ALG8 glucosyltransferase family.</text>
</comment>
<evidence type="ECO:0000256" key="1">
    <source>
        <dbReference type="ARBA" id="ARBA00004477"/>
    </source>
</evidence>
<evidence type="ECO:0000256" key="7">
    <source>
        <dbReference type="ARBA" id="ARBA00022824"/>
    </source>
</evidence>
<dbReference type="EMBL" id="JANIIK010000048">
    <property type="protein sequence ID" value="KAJ3599880.1"/>
    <property type="molecule type" value="Genomic_DNA"/>
</dbReference>
<comment type="function">
    <text evidence="10">Dolichyl pyrophosphate Man9GlcNAc2 alpha-1,3-glucosyltransferase that operates in the biosynthetic pathway of dolichol-linked oligosaccharides, the glycan precursors employed in protein asparagine (N)-glycosylation. The assembly of dolichol-linked oligosaccharides begins on the cytosolic side of the endoplasmic reticulum membrane and finishes in its lumen. The sequential addition of sugars to dolichol pyrophosphate produces dolichol-linked oligosaccharides containing fourteen sugars, including two GlcNAcs, nine mannoses and three glucoses. Once assembled, the oligosaccharide is transferred from the lipid to nascent proteins by oligosaccharyltransferases. In the lumen of the endoplasmic reticulum, adds the first glucose residue from dolichyl phosphate glucose (Dol-P-Glc) onto the lipid-linked oligosaccharide intermediate Man(9)GlcNAc(2)-PP-Dol to produce Glc(1)Man(9)GlcNAc(2)-PP-Dol. Glc(1)Man(9)GlcNAc(2)-PP-Dol is a substrate for ALG8, the following enzyme in the biosynthetic pathway.</text>
</comment>
<accession>A0A9Q0E3E5</accession>
<evidence type="ECO:0000256" key="6">
    <source>
        <dbReference type="ARBA" id="ARBA00022692"/>
    </source>
</evidence>
<keyword evidence="9 12" id="KW-0472">Membrane</keyword>
<evidence type="ECO:0000256" key="10">
    <source>
        <dbReference type="ARBA" id="ARBA00044720"/>
    </source>
</evidence>
<dbReference type="PANTHER" id="PTHR12413:SF1">
    <property type="entry name" value="DOLICHYL PYROPHOSPHATE MAN9GLCNAC2 ALPHA-1,3-GLUCOSYLTRANSFERASE"/>
    <property type="match status" value="1"/>
</dbReference>
<evidence type="ECO:0000256" key="4">
    <source>
        <dbReference type="ARBA" id="ARBA00022676"/>
    </source>
</evidence>
<evidence type="ECO:0000256" key="11">
    <source>
        <dbReference type="ARBA" id="ARBA00048950"/>
    </source>
</evidence>
<feature type="transmembrane region" description="Helical" evidence="12">
    <location>
        <begin position="68"/>
        <end position="87"/>
    </location>
</feature>
<protein>
    <recommendedName>
        <fullName evidence="12">Alpha-1,3-glucosyltransferase</fullName>
        <ecNumber evidence="12">2.4.1.-</ecNumber>
    </recommendedName>
</protein>
<dbReference type="InterPro" id="IPR004856">
    <property type="entry name" value="Glyco_trans_ALG6/ALG8"/>
</dbReference>
<evidence type="ECO:0000313" key="14">
    <source>
        <dbReference type="EMBL" id="KAJ3599880.1"/>
    </source>
</evidence>
<keyword evidence="6 12" id="KW-0812">Transmembrane</keyword>
<dbReference type="GO" id="GO:0042281">
    <property type="term" value="F:dolichyl pyrophosphate Man9GlcNAc2 alpha-1,3-glucosyltransferase activity"/>
    <property type="evidence" value="ECO:0007669"/>
    <property type="project" value="UniProtKB-EC"/>
</dbReference>
<feature type="chain" id="PRO_5040339946" description="Alpha-1,3-glucosyltransferase" evidence="13">
    <location>
        <begin position="23"/>
        <end position="248"/>
    </location>
</feature>
<comment type="caution">
    <text evidence="14">The sequence shown here is derived from an EMBL/GenBank/DDBJ whole genome shotgun (WGS) entry which is preliminary data.</text>
</comment>
<dbReference type="Pfam" id="PF03155">
    <property type="entry name" value="Alg6_Alg8"/>
    <property type="match status" value="1"/>
</dbReference>
<dbReference type="GO" id="GO:0005789">
    <property type="term" value="C:endoplasmic reticulum membrane"/>
    <property type="evidence" value="ECO:0007669"/>
    <property type="project" value="UniProtKB-SubCell"/>
</dbReference>
<keyword evidence="15" id="KW-1185">Reference proteome</keyword>
<evidence type="ECO:0000256" key="12">
    <source>
        <dbReference type="RuleBase" id="RU363110"/>
    </source>
</evidence>
<evidence type="ECO:0000256" key="13">
    <source>
        <dbReference type="SAM" id="SignalP"/>
    </source>
</evidence>
<organism evidence="14 15">
    <name type="scientific">Muraenolepis orangiensis</name>
    <name type="common">Patagonian moray cod</name>
    <dbReference type="NCBI Taxonomy" id="630683"/>
    <lineage>
        <taxon>Eukaryota</taxon>
        <taxon>Metazoa</taxon>
        <taxon>Chordata</taxon>
        <taxon>Craniata</taxon>
        <taxon>Vertebrata</taxon>
        <taxon>Euteleostomi</taxon>
        <taxon>Actinopterygii</taxon>
        <taxon>Neopterygii</taxon>
        <taxon>Teleostei</taxon>
        <taxon>Neoteleostei</taxon>
        <taxon>Acanthomorphata</taxon>
        <taxon>Zeiogadaria</taxon>
        <taxon>Gadariae</taxon>
        <taxon>Gadiformes</taxon>
        <taxon>Muraenolepidoidei</taxon>
        <taxon>Muraenolepididae</taxon>
        <taxon>Muraenolepis</taxon>
    </lineage>
</organism>
<keyword evidence="5 12" id="KW-0808">Transferase</keyword>
<reference evidence="14" key="1">
    <citation type="submission" date="2022-07" db="EMBL/GenBank/DDBJ databases">
        <title>Chromosome-level genome of Muraenolepis orangiensis.</title>
        <authorList>
            <person name="Kim J."/>
        </authorList>
    </citation>
    <scope>NUCLEOTIDE SEQUENCE</scope>
    <source>
        <strain evidence="14">KU_S4_2022</strain>
        <tissue evidence="14">Muscle</tissue>
    </source>
</reference>
<proteinExistence type="inferred from homology"/>
<dbReference type="OrthoDB" id="4983at2759"/>
<feature type="transmembrane region" description="Helical" evidence="12">
    <location>
        <begin position="187"/>
        <end position="204"/>
    </location>
</feature>
<dbReference type="EC" id="2.4.1.-" evidence="12"/>
<dbReference type="Proteomes" id="UP001148018">
    <property type="component" value="Unassembled WGS sequence"/>
</dbReference>